<evidence type="ECO:0000256" key="10">
    <source>
        <dbReference type="ARBA" id="ARBA00023242"/>
    </source>
</evidence>
<dbReference type="GO" id="GO:0005524">
    <property type="term" value="F:ATP binding"/>
    <property type="evidence" value="ECO:0007669"/>
    <property type="project" value="UniProtKB-KW"/>
</dbReference>
<keyword evidence="6" id="KW-0053">Apoptosis</keyword>
<dbReference type="Proteomes" id="UP000821866">
    <property type="component" value="Chromosome 10"/>
</dbReference>
<comment type="caution">
    <text evidence="17">The sequence shown here is derived from an EMBL/GenBank/DDBJ whole genome shotgun (WGS) entry which is preliminary data.</text>
</comment>
<keyword evidence="4" id="KW-0963">Cytoplasm</keyword>
<dbReference type="SMART" id="SM00212">
    <property type="entry name" value="UBCc"/>
    <property type="match status" value="1"/>
</dbReference>
<keyword evidence="18" id="KW-1185">Reference proteome</keyword>
<dbReference type="GO" id="GO:0006915">
    <property type="term" value="P:apoptotic process"/>
    <property type="evidence" value="ECO:0007669"/>
    <property type="project" value="UniProtKB-KW"/>
</dbReference>
<evidence type="ECO:0000256" key="8">
    <source>
        <dbReference type="ARBA" id="ARBA00022786"/>
    </source>
</evidence>
<dbReference type="SUPFAM" id="SSF54495">
    <property type="entry name" value="UBC-like"/>
    <property type="match status" value="1"/>
</dbReference>
<evidence type="ECO:0000256" key="13">
    <source>
        <dbReference type="ARBA" id="ARBA00042316"/>
    </source>
</evidence>
<dbReference type="EC" id="2.3.2.23" evidence="3"/>
<feature type="domain" description="UBC core" evidence="16">
    <location>
        <begin position="75"/>
        <end position="234"/>
    </location>
</feature>
<dbReference type="PANTHER" id="PTHR46116">
    <property type="entry name" value="(E3-INDEPENDENT) E2 UBIQUITIN-CONJUGATING ENZYME"/>
    <property type="match status" value="1"/>
</dbReference>
<feature type="compositionally biased region" description="Basic residues" evidence="15">
    <location>
        <begin position="1"/>
        <end position="10"/>
    </location>
</feature>
<evidence type="ECO:0000256" key="15">
    <source>
        <dbReference type="SAM" id="MobiDB-lite"/>
    </source>
</evidence>
<evidence type="ECO:0000256" key="2">
    <source>
        <dbReference type="ARBA" id="ARBA00004496"/>
    </source>
</evidence>
<dbReference type="PROSITE" id="PS50127">
    <property type="entry name" value="UBC_2"/>
    <property type="match status" value="1"/>
</dbReference>
<gene>
    <name evidence="17" type="ORF">HPB51_009836</name>
</gene>
<accession>A0A9J6ES95</accession>
<evidence type="ECO:0000256" key="11">
    <source>
        <dbReference type="ARBA" id="ARBA00039894"/>
    </source>
</evidence>
<sequence>MKISRTRAASKKSPSYVNRTSPDSSVRHVTVQTAAMATTGEDATSDVEEVNFTPDLNFWDPTAPRQLNVGTPSDQCLQKVRRDILDVYALPVSGVVITPVEKDVTRIHGLLLGPPGTPYEGGFFRFVLKCPPDFPARPPLVKLLTTGDGQVRFAPNLNEDGMICLSLLGTWPGPVWNSSVHSLRTVLIALQSIMTDEPYHNVPSLVKGRTDDTEAYNDYLLHETLRVAVGDEVEAALDPASSYAPELRKVVLRTFVEMYDTYVETVRIQMERMLREGTDPFGGRTIRFEYDDILTRLRSLYDIVFDLNETVFSDRVVD</sequence>
<dbReference type="GO" id="GO:0005737">
    <property type="term" value="C:cytoplasm"/>
    <property type="evidence" value="ECO:0007669"/>
    <property type="project" value="UniProtKB-SubCell"/>
</dbReference>
<keyword evidence="5" id="KW-0808">Transferase</keyword>
<dbReference type="GO" id="GO:0005634">
    <property type="term" value="C:nucleus"/>
    <property type="evidence" value="ECO:0007669"/>
    <property type="project" value="UniProtKB-SubCell"/>
</dbReference>
<evidence type="ECO:0000259" key="16">
    <source>
        <dbReference type="PROSITE" id="PS50127"/>
    </source>
</evidence>
<dbReference type="Pfam" id="PF00179">
    <property type="entry name" value="UQ_con"/>
    <property type="match status" value="1"/>
</dbReference>
<evidence type="ECO:0000256" key="14">
    <source>
        <dbReference type="ARBA" id="ARBA00042401"/>
    </source>
</evidence>
<evidence type="ECO:0000256" key="7">
    <source>
        <dbReference type="ARBA" id="ARBA00022741"/>
    </source>
</evidence>
<evidence type="ECO:0000256" key="5">
    <source>
        <dbReference type="ARBA" id="ARBA00022679"/>
    </source>
</evidence>
<dbReference type="GO" id="GO:0043066">
    <property type="term" value="P:negative regulation of apoptotic process"/>
    <property type="evidence" value="ECO:0007669"/>
    <property type="project" value="TreeGrafter"/>
</dbReference>
<feature type="region of interest" description="Disordered" evidence="15">
    <location>
        <begin position="1"/>
        <end position="25"/>
    </location>
</feature>
<reference evidence="17" key="1">
    <citation type="journal article" date="2020" name="Cell">
        <title>Large-Scale Comparative Analyses of Tick Genomes Elucidate Their Genetic Diversity and Vector Capacities.</title>
        <authorList>
            <consortium name="Tick Genome and Microbiome Consortium (TIGMIC)"/>
            <person name="Jia N."/>
            <person name="Wang J."/>
            <person name="Shi W."/>
            <person name="Du L."/>
            <person name="Sun Y."/>
            <person name="Zhan W."/>
            <person name="Jiang J.F."/>
            <person name="Wang Q."/>
            <person name="Zhang B."/>
            <person name="Ji P."/>
            <person name="Bell-Sakyi L."/>
            <person name="Cui X.M."/>
            <person name="Yuan T.T."/>
            <person name="Jiang B.G."/>
            <person name="Yang W.F."/>
            <person name="Lam T.T."/>
            <person name="Chang Q.C."/>
            <person name="Ding S.J."/>
            <person name="Wang X.J."/>
            <person name="Zhu J.G."/>
            <person name="Ruan X.D."/>
            <person name="Zhao L."/>
            <person name="Wei J.T."/>
            <person name="Ye R.Z."/>
            <person name="Que T.C."/>
            <person name="Du C.H."/>
            <person name="Zhou Y.H."/>
            <person name="Cheng J.X."/>
            <person name="Dai P.F."/>
            <person name="Guo W.B."/>
            <person name="Han X.H."/>
            <person name="Huang E.J."/>
            <person name="Li L.F."/>
            <person name="Wei W."/>
            <person name="Gao Y.C."/>
            <person name="Liu J.Z."/>
            <person name="Shao H.Z."/>
            <person name="Wang X."/>
            <person name="Wang C.C."/>
            <person name="Yang T.C."/>
            <person name="Huo Q.B."/>
            <person name="Li W."/>
            <person name="Chen H.Y."/>
            <person name="Chen S.E."/>
            <person name="Zhou L.G."/>
            <person name="Ni X.B."/>
            <person name="Tian J.H."/>
            <person name="Sheng Y."/>
            <person name="Liu T."/>
            <person name="Pan Y.S."/>
            <person name="Xia L.Y."/>
            <person name="Li J."/>
            <person name="Zhao F."/>
            <person name="Cao W.C."/>
        </authorList>
    </citation>
    <scope>NUCLEOTIDE SEQUENCE</scope>
    <source>
        <strain evidence="17">Rmic-2018</strain>
    </source>
</reference>
<evidence type="ECO:0000256" key="4">
    <source>
        <dbReference type="ARBA" id="ARBA00022490"/>
    </source>
</evidence>
<keyword evidence="9" id="KW-0067">ATP-binding</keyword>
<dbReference type="EMBL" id="JABSTU010000002">
    <property type="protein sequence ID" value="KAH8037281.1"/>
    <property type="molecule type" value="Genomic_DNA"/>
</dbReference>
<evidence type="ECO:0000256" key="1">
    <source>
        <dbReference type="ARBA" id="ARBA00004123"/>
    </source>
</evidence>
<dbReference type="PANTHER" id="PTHR46116:SF26">
    <property type="entry name" value="UBIQUITIN-CONJUGATING ENZYME E2 Z"/>
    <property type="match status" value="1"/>
</dbReference>
<dbReference type="GO" id="GO:0004869">
    <property type="term" value="F:cysteine-type endopeptidase inhibitor activity"/>
    <property type="evidence" value="ECO:0007669"/>
    <property type="project" value="TreeGrafter"/>
</dbReference>
<dbReference type="VEuPathDB" id="VectorBase:LOC119179388"/>
<evidence type="ECO:0000256" key="3">
    <source>
        <dbReference type="ARBA" id="ARBA00012486"/>
    </source>
</evidence>
<reference evidence="17" key="2">
    <citation type="submission" date="2021-09" db="EMBL/GenBank/DDBJ databases">
        <authorList>
            <person name="Jia N."/>
            <person name="Wang J."/>
            <person name="Shi W."/>
            <person name="Du L."/>
            <person name="Sun Y."/>
            <person name="Zhan W."/>
            <person name="Jiang J."/>
            <person name="Wang Q."/>
            <person name="Zhang B."/>
            <person name="Ji P."/>
            <person name="Sakyi L.B."/>
            <person name="Cui X."/>
            <person name="Yuan T."/>
            <person name="Jiang B."/>
            <person name="Yang W."/>
            <person name="Lam T.T.-Y."/>
            <person name="Chang Q."/>
            <person name="Ding S."/>
            <person name="Wang X."/>
            <person name="Zhu J."/>
            <person name="Ruan X."/>
            <person name="Zhao L."/>
            <person name="Wei J."/>
            <person name="Que T."/>
            <person name="Du C."/>
            <person name="Cheng J."/>
            <person name="Dai P."/>
            <person name="Han X."/>
            <person name="Huang E."/>
            <person name="Gao Y."/>
            <person name="Liu J."/>
            <person name="Shao H."/>
            <person name="Ye R."/>
            <person name="Li L."/>
            <person name="Wei W."/>
            <person name="Wang X."/>
            <person name="Wang C."/>
            <person name="Huo Q."/>
            <person name="Li W."/>
            <person name="Guo W."/>
            <person name="Chen H."/>
            <person name="Chen S."/>
            <person name="Zhou L."/>
            <person name="Zhou L."/>
            <person name="Ni X."/>
            <person name="Tian J."/>
            <person name="Zhou Y."/>
            <person name="Sheng Y."/>
            <person name="Liu T."/>
            <person name="Pan Y."/>
            <person name="Xia L."/>
            <person name="Li J."/>
            <person name="Zhao F."/>
            <person name="Cao W."/>
        </authorList>
    </citation>
    <scope>NUCLEOTIDE SEQUENCE</scope>
    <source>
        <strain evidence="17">Rmic-2018</strain>
        <tissue evidence="17">Larvae</tissue>
    </source>
</reference>
<dbReference type="CDD" id="cd23809">
    <property type="entry name" value="UBCc_UBE2Z"/>
    <property type="match status" value="1"/>
</dbReference>
<feature type="compositionally biased region" description="Polar residues" evidence="15">
    <location>
        <begin position="12"/>
        <end position="24"/>
    </location>
</feature>
<keyword evidence="7" id="KW-0547">Nucleotide-binding</keyword>
<evidence type="ECO:0000256" key="12">
    <source>
        <dbReference type="ARBA" id="ARBA00041798"/>
    </source>
</evidence>
<protein>
    <recommendedName>
        <fullName evidence="11">Ubiquitin-conjugating enzyme E2 Z</fullName>
        <ecNumber evidence="3">2.3.2.23</ecNumber>
    </recommendedName>
    <alternativeName>
        <fullName evidence="12">E2 ubiquitin-conjugating enzyme Z</fullName>
    </alternativeName>
    <alternativeName>
        <fullName evidence="14">Ubiquitin carrier protein Z</fullName>
    </alternativeName>
    <alternativeName>
        <fullName evidence="13">Ubiquitin-protein ligase Z</fullName>
    </alternativeName>
</protein>
<keyword evidence="8" id="KW-0833">Ubl conjugation pathway</keyword>
<evidence type="ECO:0000313" key="17">
    <source>
        <dbReference type="EMBL" id="KAH8037281.1"/>
    </source>
</evidence>
<organism evidence="17 18">
    <name type="scientific">Rhipicephalus microplus</name>
    <name type="common">Cattle tick</name>
    <name type="synonym">Boophilus microplus</name>
    <dbReference type="NCBI Taxonomy" id="6941"/>
    <lineage>
        <taxon>Eukaryota</taxon>
        <taxon>Metazoa</taxon>
        <taxon>Ecdysozoa</taxon>
        <taxon>Arthropoda</taxon>
        <taxon>Chelicerata</taxon>
        <taxon>Arachnida</taxon>
        <taxon>Acari</taxon>
        <taxon>Parasitiformes</taxon>
        <taxon>Ixodida</taxon>
        <taxon>Ixodoidea</taxon>
        <taxon>Ixodidae</taxon>
        <taxon>Rhipicephalinae</taxon>
        <taxon>Rhipicephalus</taxon>
        <taxon>Boophilus</taxon>
    </lineage>
</organism>
<dbReference type="InterPro" id="IPR000608">
    <property type="entry name" value="UBC"/>
</dbReference>
<evidence type="ECO:0000313" key="18">
    <source>
        <dbReference type="Proteomes" id="UP000821866"/>
    </source>
</evidence>
<evidence type="ECO:0000256" key="9">
    <source>
        <dbReference type="ARBA" id="ARBA00022840"/>
    </source>
</evidence>
<dbReference type="InterPro" id="IPR016135">
    <property type="entry name" value="UBQ-conjugating_enzyme/RWD"/>
</dbReference>
<name>A0A9J6ES95_RHIMP</name>
<dbReference type="GO" id="GO:0061631">
    <property type="term" value="F:ubiquitin conjugating enzyme activity"/>
    <property type="evidence" value="ECO:0007669"/>
    <property type="project" value="UniProtKB-EC"/>
</dbReference>
<evidence type="ECO:0000256" key="6">
    <source>
        <dbReference type="ARBA" id="ARBA00022703"/>
    </source>
</evidence>
<dbReference type="Gene3D" id="3.10.110.10">
    <property type="entry name" value="Ubiquitin Conjugating Enzyme"/>
    <property type="match status" value="1"/>
</dbReference>
<proteinExistence type="predicted"/>
<dbReference type="AlphaFoldDB" id="A0A9J6ES95"/>
<keyword evidence="10" id="KW-0539">Nucleus</keyword>
<comment type="subcellular location">
    <subcellularLocation>
        <location evidence="2">Cytoplasm</location>
    </subcellularLocation>
    <subcellularLocation>
        <location evidence="1">Nucleus</location>
    </subcellularLocation>
</comment>